<gene>
    <name evidence="6" type="ORF">F8M41_025546</name>
</gene>
<sequence>MGFLEKNKPLKSSKTPISINPLWCDILETYIATYPLQELHESIQKLSSFFKSADTTWEQQCQYLRAIEKSLPSKKSICNSTLNKINLSSNFTIQIESVLEPIIVGIYFTSIEPLAKQRCIPIFDSCYFLSTKLPSNHNIESIKSFNFDSDNNMALEFSKEYSKYITHDNYTTQTLCQKGIAIYLMLDFPLGLSIVKKNLFETIYFLIDCLMIIIKRVKNELEENNVLEMSQNESKSINDITVFSNSLIFSQHMNDAQHVIKTLLALLSRFENILRPKFELIKESYNDNSIELSKIKDLLNGCITICSDEIYIKDVRQLTGMTLAAILNLLGPLQYVNDLVLSLFFVWPITREQESLIMSLLRIQTSTAPIMEHGWQGEYPTIITYFCDNAITSQMKITAFETMGMWLQETEIILRDSNVENKKVLEIQAIFDSQSLDKLMSYVWNNCDDPVDAIQYKVKTIFEKLLDILSIKRKYENTDDFYNQSFNNLLKQLLLMDPYRKVKYVLLLLLLPRVGTNAFLKLQADFVWRTLEVLHNTTIAPRSSQLLATFFEQSLKELLEVSIKQIDFNNEKKIISDTQKEAVTNDWINIWLAPVCHCLTSSNDTLRKNIGNFILKPLFKIDPLSFWRLLNVIKYDNISNGFVKDDHFRLNALITITKVARSLDLVDGKMLIEDGSNLHDDKKIKLQSLRNAIYHIDPNLRIDVLGLISESQKSITEVTSTELSLLKSFFELNLNSTSPEFRQKMCGHLNKLFSRLQGNLYAQWRDYKSLLKYVENNSSTNKNTKISQALLEAEELKRKIDISQNFLNWLIELLVASLYPGASFQRVSSALKIFIILIKTFGLGNESSLTKDFVNKKNEPSTFPFQLPLAVTRNVKLILNCLMNPFDENRMLSYEILEIFPSPLPGIESIDDVQEILFWAFQSMTSTRAGESDSGATIFSLIFSKYVLKLGYDLDVELDKGPPVSSLGMEINDKSTTFIGKLMVLLEKQINIASQNLLLASQKYPMHGTLLALQYIFKKLDYNSTTIKSNLTEWQFVHDKIISLINQVCQIVLEVLSNPSPEGNVPASFQEMEETIEELVFSSDDGDVESEEGPKHQVILSCCWRTVKEASALLAVILSRAPMATTLINNEAMLNYEQVRNGGALFRTLLTSIRHRGAFSAVYPGYVSVCSRLLDSSQIEFAELPKTWLKEDICAITTSSISITRRSAGLPLCILAIVNSEPSTQKTLLPWAMKILLNIGSQKVSTDDEIDQQTVDLPQVHAFNILRTIFMDAKLGADVLPHVSDGFMLAINGFCSSSWAIRNCSVMLFSTLLQRTFGTKKTKDEHHSINQLTSREFFSRFPKLHPFLVDELTIAVNQLIKPTQNKTEVHPGLYPILTLLSRLHPSLMESSVLNMDPFVTLVKSCCSSPIYKAREMSARSLVPLIASQDLIITCTELFNACEISNQNELHGRLVQIQYLMRGHLSRNLTGFDLTKEFINKMELMIMSKIPVICYQNPCDITKFLFLEIMNEFVFDSKWILNEQDKRKQSELITLMEGKFAKMRQTIFDLSLFNLFGKSNATLKIGNFLARQQMAKVVIKSLLSQDISEKNEIIVKILSDEEYEVRLIALETFFEYFLEMDIVHIRTGSITPIIQSKLIKMIFHGEQYPKCFQLIVELLVLINSNYPFPKSNLTSSKQSSKFELEEFWKKLVWYMEKSKSSSIIEATLPLLGALTAEIWDETSLPHEIRSLGLKKWAEYINRNTKPEITLTLREAATKSLQLFSRLLFKKEIGFASNDDIQYFISLYIVLIRLTQDDDIDLRRTAALIVSEAMSLEDPVGCDRARELCYEYMTNQYSGSLHLYVALLQILTGDVKPDEIIKSEVAPSRVLFAIENPNIYKEDLVDIQLAYKYLRTAIKKERNGLEFPDVFRKDIPRFCVQQLGIVCESASTREVQTKKNGPLGFTSLPNVFTVIYRVIITVLAMIELVSDTENVLKDVRIIIDKLIQDKLQLHPLLNDLLFGELSQKYFNTITKGEDKDGNEFMMFVKKEFEKLFLLTT</sequence>
<dbReference type="GO" id="GO:0005829">
    <property type="term" value="C:cytosol"/>
    <property type="evidence" value="ECO:0007669"/>
    <property type="project" value="TreeGrafter"/>
</dbReference>
<dbReference type="SUPFAM" id="SSF48371">
    <property type="entry name" value="ARM repeat"/>
    <property type="match status" value="2"/>
</dbReference>
<dbReference type="Proteomes" id="UP000439903">
    <property type="component" value="Unassembled WGS sequence"/>
</dbReference>
<dbReference type="InterPro" id="IPR016024">
    <property type="entry name" value="ARM-type_fold"/>
</dbReference>
<evidence type="ECO:0000259" key="5">
    <source>
        <dbReference type="Pfam" id="PF25151"/>
    </source>
</evidence>
<organism evidence="6 7">
    <name type="scientific">Gigaspora margarita</name>
    <dbReference type="NCBI Taxonomy" id="4874"/>
    <lineage>
        <taxon>Eukaryota</taxon>
        <taxon>Fungi</taxon>
        <taxon>Fungi incertae sedis</taxon>
        <taxon>Mucoromycota</taxon>
        <taxon>Glomeromycotina</taxon>
        <taxon>Glomeromycetes</taxon>
        <taxon>Diversisporales</taxon>
        <taxon>Gigasporaceae</taxon>
        <taxon>Gigaspora</taxon>
    </lineage>
</organism>
<keyword evidence="2" id="KW-0819">tRNA processing</keyword>
<keyword evidence="7" id="KW-1185">Reference proteome</keyword>
<evidence type="ECO:0000256" key="1">
    <source>
        <dbReference type="ARBA" id="ARBA00010409"/>
    </source>
</evidence>
<dbReference type="EMBL" id="WTPW01000920">
    <property type="protein sequence ID" value="KAF0469404.1"/>
    <property type="molecule type" value="Genomic_DNA"/>
</dbReference>
<dbReference type="Pfam" id="PF25150">
    <property type="entry name" value="TPR_Trm732"/>
    <property type="match status" value="1"/>
</dbReference>
<dbReference type="PANTHER" id="PTHR14387">
    <property type="entry name" value="THADA/DEATH RECEPTOR INTERACTING PROTEIN"/>
    <property type="match status" value="1"/>
</dbReference>
<evidence type="ECO:0000256" key="2">
    <source>
        <dbReference type="ARBA" id="ARBA00022694"/>
    </source>
</evidence>
<evidence type="ECO:0000313" key="6">
    <source>
        <dbReference type="EMBL" id="KAF0469404.1"/>
    </source>
</evidence>
<proteinExistence type="inferred from homology"/>
<feature type="domain" description="DUF2428" evidence="3">
    <location>
        <begin position="1037"/>
        <end position="1300"/>
    </location>
</feature>
<accession>A0A8H3XIA8</accession>
<evidence type="ECO:0000259" key="4">
    <source>
        <dbReference type="Pfam" id="PF25150"/>
    </source>
</evidence>
<dbReference type="InterPro" id="IPR056843">
    <property type="entry name" value="THADA-like_TPR"/>
</dbReference>
<dbReference type="InterPro" id="IPR019442">
    <property type="entry name" value="THADA/TRM732_DUF2428"/>
</dbReference>
<evidence type="ECO:0000259" key="3">
    <source>
        <dbReference type="Pfam" id="PF10350"/>
    </source>
</evidence>
<comment type="similarity">
    <text evidence="1">Belongs to the THADA family.</text>
</comment>
<dbReference type="InterPro" id="IPR056842">
    <property type="entry name" value="THADA-like_TPR_C"/>
</dbReference>
<comment type="caution">
    <text evidence="6">The sequence shown here is derived from an EMBL/GenBank/DDBJ whole genome shotgun (WGS) entry which is preliminary data.</text>
</comment>
<feature type="domain" description="tRNA (32-2'-O)-methyltransferase regulator THADA-like C-terminal TPR repeats region" evidence="5">
    <location>
        <begin position="1302"/>
        <end position="1459"/>
    </location>
</feature>
<dbReference type="Pfam" id="PF10350">
    <property type="entry name" value="DUF2428"/>
    <property type="match status" value="1"/>
</dbReference>
<reference evidence="6 7" key="1">
    <citation type="journal article" date="2019" name="Environ. Microbiol.">
        <title>At the nexus of three kingdoms: the genome of the mycorrhizal fungus Gigaspora margarita provides insights into plant, endobacterial and fungal interactions.</title>
        <authorList>
            <person name="Venice F."/>
            <person name="Ghignone S."/>
            <person name="Salvioli di Fossalunga A."/>
            <person name="Amselem J."/>
            <person name="Novero M."/>
            <person name="Xianan X."/>
            <person name="Sedzielewska Toro K."/>
            <person name="Morin E."/>
            <person name="Lipzen A."/>
            <person name="Grigoriev I.V."/>
            <person name="Henrissat B."/>
            <person name="Martin F.M."/>
            <person name="Bonfante P."/>
        </authorList>
    </citation>
    <scope>NUCLEOTIDE SEQUENCE [LARGE SCALE GENOMIC DNA]</scope>
    <source>
        <strain evidence="6 7">BEG34</strain>
    </source>
</reference>
<dbReference type="InterPro" id="IPR051954">
    <property type="entry name" value="tRNA_methyltransferase_THADA"/>
</dbReference>
<name>A0A8H3XIA8_GIGMA</name>
<dbReference type="PANTHER" id="PTHR14387:SF0">
    <property type="entry name" value="DUF2428 DOMAIN-CONTAINING PROTEIN"/>
    <property type="match status" value="1"/>
</dbReference>
<evidence type="ECO:0000313" key="7">
    <source>
        <dbReference type="Proteomes" id="UP000439903"/>
    </source>
</evidence>
<feature type="domain" description="tRNA (32-2'-O)-methyltransferase regulator THADA-like TPR repeats region" evidence="4">
    <location>
        <begin position="587"/>
        <end position="890"/>
    </location>
</feature>
<dbReference type="OrthoDB" id="73997at2759"/>
<dbReference type="Pfam" id="PF26523">
    <property type="entry name" value="Trm732_C"/>
    <property type="match status" value="1"/>
</dbReference>
<dbReference type="GO" id="GO:0030488">
    <property type="term" value="P:tRNA methylation"/>
    <property type="evidence" value="ECO:0007669"/>
    <property type="project" value="TreeGrafter"/>
</dbReference>
<dbReference type="Pfam" id="PF25151">
    <property type="entry name" value="TPR_Trm732_C"/>
    <property type="match status" value="1"/>
</dbReference>
<protein>
    <submittedName>
        <fullName evidence="6">Heat repeat protein</fullName>
    </submittedName>
</protein>